<sequence>MEQKISATDTKHLKRNRPCVLDAKSRHRMETVFEEIGIIFRDIDELRNLWPGSNLHVSSKENPVHRLTLNIMRFENKNSCSPRKLTMRVGSTKYLTYQRTFVFYNRTGRACEMNRFPGPTDNFSSLDDCHKKMGCHILKGKPVQSQSFIYSCDYRTFEWSLEKKIRFPCLGTPLRFKPEKCVIIIVACAVLHNVAQGLGDFHNEDDLKLKTKITKKLTKKLKKKARKLLSNDAVIGRRGDPYRKGRVLEADEIVSEVISSAKFSNSLTRFG</sequence>
<protein>
    <submittedName>
        <fullName evidence="2">DDE Tnp4 domain-containing protein</fullName>
    </submittedName>
</protein>
<evidence type="ECO:0000313" key="2">
    <source>
        <dbReference type="WBParaSite" id="nRc.2.0.1.t03865-RA"/>
    </source>
</evidence>
<name>A0A915HQY7_ROMCU</name>
<evidence type="ECO:0000313" key="1">
    <source>
        <dbReference type="Proteomes" id="UP000887565"/>
    </source>
</evidence>
<dbReference type="Proteomes" id="UP000887565">
    <property type="component" value="Unplaced"/>
</dbReference>
<proteinExistence type="predicted"/>
<organism evidence="1 2">
    <name type="scientific">Romanomermis culicivorax</name>
    <name type="common">Nematode worm</name>
    <dbReference type="NCBI Taxonomy" id="13658"/>
    <lineage>
        <taxon>Eukaryota</taxon>
        <taxon>Metazoa</taxon>
        <taxon>Ecdysozoa</taxon>
        <taxon>Nematoda</taxon>
        <taxon>Enoplea</taxon>
        <taxon>Dorylaimia</taxon>
        <taxon>Mermithida</taxon>
        <taxon>Mermithoidea</taxon>
        <taxon>Mermithidae</taxon>
        <taxon>Romanomermis</taxon>
    </lineage>
</organism>
<keyword evidence="1" id="KW-1185">Reference proteome</keyword>
<dbReference type="AlphaFoldDB" id="A0A915HQY7"/>
<accession>A0A915HQY7</accession>
<dbReference type="WBParaSite" id="nRc.2.0.1.t03865-RA">
    <property type="protein sequence ID" value="nRc.2.0.1.t03865-RA"/>
    <property type="gene ID" value="nRc.2.0.1.g03865"/>
</dbReference>
<reference evidence="2" key="1">
    <citation type="submission" date="2022-11" db="UniProtKB">
        <authorList>
            <consortium name="WormBaseParasite"/>
        </authorList>
    </citation>
    <scope>IDENTIFICATION</scope>
</reference>